<organism evidence="5 6">
    <name type="scientific">Peribacillus simplex</name>
    <dbReference type="NCBI Taxonomy" id="1478"/>
    <lineage>
        <taxon>Bacteria</taxon>
        <taxon>Bacillati</taxon>
        <taxon>Bacillota</taxon>
        <taxon>Bacilli</taxon>
        <taxon>Bacillales</taxon>
        <taxon>Bacillaceae</taxon>
        <taxon>Peribacillus</taxon>
    </lineage>
</organism>
<keyword evidence="1 4" id="KW-0378">Hydrolase</keyword>
<keyword evidence="2 4" id="KW-0460">Magnesium</keyword>
<name>A0A109N124_9BACI</name>
<dbReference type="SUPFAM" id="SSF56784">
    <property type="entry name" value="HAD-like"/>
    <property type="match status" value="1"/>
</dbReference>
<keyword evidence="4" id="KW-0479">Metal-binding</keyword>
<dbReference type="NCBIfam" id="TIGR01549">
    <property type="entry name" value="HAD-SF-IA-v1"/>
    <property type="match status" value="1"/>
</dbReference>
<gene>
    <name evidence="4" type="primary">phnX</name>
    <name evidence="5" type="ORF">AS888_16745</name>
</gene>
<dbReference type="AlphaFoldDB" id="A0A109N124"/>
<comment type="subunit">
    <text evidence="4">Homodimer.</text>
</comment>
<comment type="catalytic activity">
    <reaction evidence="4">
        <text>phosphonoacetaldehyde + H2O = acetaldehyde + phosphate + H(+)</text>
        <dbReference type="Rhea" id="RHEA:18905"/>
        <dbReference type="ChEBI" id="CHEBI:15343"/>
        <dbReference type="ChEBI" id="CHEBI:15377"/>
        <dbReference type="ChEBI" id="CHEBI:15378"/>
        <dbReference type="ChEBI" id="CHEBI:43474"/>
        <dbReference type="ChEBI" id="CHEBI:58383"/>
        <dbReference type="EC" id="3.11.1.1"/>
    </reaction>
</comment>
<accession>A0A109N124</accession>
<feature type="binding site" evidence="4">
    <location>
        <position position="24"/>
    </location>
    <ligand>
        <name>Mg(2+)</name>
        <dbReference type="ChEBI" id="CHEBI:18420"/>
    </ligand>
</feature>
<comment type="cofactor">
    <cofactor evidence="4">
        <name>Mg(2+)</name>
        <dbReference type="ChEBI" id="CHEBI:18420"/>
    </cofactor>
    <text evidence="4">Binds 1 Mg(2+) ion per subunit.</text>
</comment>
<dbReference type="NCBIfam" id="TIGR01509">
    <property type="entry name" value="HAD-SF-IA-v3"/>
    <property type="match status" value="1"/>
</dbReference>
<comment type="caution">
    <text evidence="5">The sequence shown here is derived from an EMBL/GenBank/DDBJ whole genome shotgun (WGS) entry which is preliminary data.</text>
</comment>
<feature type="binding site" evidence="4">
    <location>
        <position position="26"/>
    </location>
    <ligand>
        <name>Mg(2+)</name>
        <dbReference type="ChEBI" id="CHEBI:18420"/>
    </ligand>
</feature>
<dbReference type="EC" id="3.11.1.1" evidence="4"/>
<dbReference type="Gene3D" id="1.10.150.240">
    <property type="entry name" value="Putative phosphatase, domain 2"/>
    <property type="match status" value="1"/>
</dbReference>
<evidence type="ECO:0000256" key="1">
    <source>
        <dbReference type="ARBA" id="ARBA00022801"/>
    </source>
</evidence>
<evidence type="ECO:0000256" key="2">
    <source>
        <dbReference type="ARBA" id="ARBA00022842"/>
    </source>
</evidence>
<evidence type="ECO:0000313" key="6">
    <source>
        <dbReference type="Proteomes" id="UP000064189"/>
    </source>
</evidence>
<evidence type="ECO:0000256" key="3">
    <source>
        <dbReference type="ARBA" id="ARBA00023270"/>
    </source>
</evidence>
<dbReference type="Proteomes" id="UP000064189">
    <property type="component" value="Unassembled WGS sequence"/>
</dbReference>
<dbReference type="GO" id="GO:0008967">
    <property type="term" value="F:phosphoglycolate phosphatase activity"/>
    <property type="evidence" value="ECO:0007669"/>
    <property type="project" value="TreeGrafter"/>
</dbReference>
<keyword evidence="6" id="KW-1185">Reference proteome</keyword>
<dbReference type="InterPro" id="IPR036412">
    <property type="entry name" value="HAD-like_sf"/>
</dbReference>
<dbReference type="GO" id="GO:0050194">
    <property type="term" value="F:phosphonoacetaldehyde hydrolase activity"/>
    <property type="evidence" value="ECO:0007669"/>
    <property type="project" value="UniProtKB-UniRule"/>
</dbReference>
<dbReference type="SFLD" id="SFLDG01135">
    <property type="entry name" value="C1.5.6:_HAD__Beta-PGM__Phospha"/>
    <property type="match status" value="1"/>
</dbReference>
<comment type="function">
    <text evidence="4">Involved in phosphonate degradation.</text>
</comment>
<dbReference type="Gene3D" id="3.40.50.1000">
    <property type="entry name" value="HAD superfamily/HAD-like"/>
    <property type="match status" value="1"/>
</dbReference>
<dbReference type="InterPro" id="IPR050155">
    <property type="entry name" value="HAD-like_hydrolase_sf"/>
</dbReference>
<keyword evidence="3 4" id="KW-0704">Schiff base</keyword>
<dbReference type="InterPro" id="IPR023214">
    <property type="entry name" value="HAD_sf"/>
</dbReference>
<feature type="active site" description="Nucleophile" evidence="4">
    <location>
        <position position="24"/>
    </location>
</feature>
<dbReference type="PANTHER" id="PTHR43434">
    <property type="entry name" value="PHOSPHOGLYCOLATE PHOSPHATASE"/>
    <property type="match status" value="1"/>
</dbReference>
<dbReference type="NCBIfam" id="TIGR01422">
    <property type="entry name" value="phosphonatase"/>
    <property type="match status" value="1"/>
</dbReference>
<reference evidence="5 6" key="1">
    <citation type="submission" date="2015-11" db="EMBL/GenBank/DDBJ databases">
        <title>Genome Sequence of Bacillus simplex strain VanAntwerpen2.</title>
        <authorList>
            <person name="Couger M.B."/>
        </authorList>
    </citation>
    <scope>NUCLEOTIDE SEQUENCE [LARGE SCALE GENOMIC DNA]</scope>
    <source>
        <strain evidence="5 6">VanAntwerpen02</strain>
    </source>
</reference>
<dbReference type="GO" id="GO:0000287">
    <property type="term" value="F:magnesium ion binding"/>
    <property type="evidence" value="ECO:0007669"/>
    <property type="project" value="UniProtKB-UniRule"/>
</dbReference>
<proteinExistence type="inferred from homology"/>
<dbReference type="SFLD" id="SFLDS00003">
    <property type="entry name" value="Haloacid_Dehalogenase"/>
    <property type="match status" value="1"/>
</dbReference>
<feature type="active site" description="Schiff-base intermediate with substrate" evidence="4">
    <location>
        <position position="65"/>
    </location>
</feature>
<dbReference type="GO" id="GO:0019700">
    <property type="term" value="P:organic phosphonate catabolic process"/>
    <property type="evidence" value="ECO:0007669"/>
    <property type="project" value="InterPro"/>
</dbReference>
<dbReference type="EMBL" id="LNNH01000012">
    <property type="protein sequence ID" value="KWW21488.1"/>
    <property type="molecule type" value="Genomic_DNA"/>
</dbReference>
<dbReference type="RefSeq" id="WP_061141834.1">
    <property type="nucleotide sequence ID" value="NZ_LNNH01000012.1"/>
</dbReference>
<dbReference type="PANTHER" id="PTHR43434:SF19">
    <property type="entry name" value="PHOSPHONOACETALDEHYDE HYDROLASE"/>
    <property type="match status" value="1"/>
</dbReference>
<dbReference type="HAMAP" id="MF_01375">
    <property type="entry name" value="PhnX"/>
    <property type="match status" value="1"/>
</dbReference>
<dbReference type="InterPro" id="IPR006323">
    <property type="entry name" value="Phosphonoacetald_hydro"/>
</dbReference>
<dbReference type="Pfam" id="PF00702">
    <property type="entry name" value="Hydrolase"/>
    <property type="match status" value="1"/>
</dbReference>
<dbReference type="SFLD" id="SFLDG01129">
    <property type="entry name" value="C1.5:_HAD__Beta-PGM__Phosphata"/>
    <property type="match status" value="1"/>
</dbReference>
<sequence>MEKGEGIGLGNAKGRNEVQAVIFDWAGTTVDYGCLAPVEAFVEIFRIREIEITIEEAREPMGLSKMDHIRELLNMTRIRNLWIAKFAKEPDEGNLEFLYKDFEALLLKVLKENAKPIPGVIELVRRLRQQGIKIGSTTGYTREMINIVKEEAKIWGYQPDSIVASNDVPAGRPAPWMCFKTAMDLQVYPLSKIVKVGDTISDIKEGISAGMWTVAVLKGGSEIGLSETEINEMDPYELQSRMKTAENRFLNAGADFVIDEIGDLLEIIDRIDYRLTEKKDTFIS</sequence>
<dbReference type="InterPro" id="IPR006439">
    <property type="entry name" value="HAD-SF_hydro_IA"/>
</dbReference>
<dbReference type="GO" id="GO:0006281">
    <property type="term" value="P:DNA repair"/>
    <property type="evidence" value="ECO:0007669"/>
    <property type="project" value="TreeGrafter"/>
</dbReference>
<feature type="binding site" evidence="4">
    <location>
        <position position="198"/>
    </location>
    <ligand>
        <name>Mg(2+)</name>
        <dbReference type="ChEBI" id="CHEBI:18420"/>
    </ligand>
</feature>
<evidence type="ECO:0000313" key="5">
    <source>
        <dbReference type="EMBL" id="KWW21488.1"/>
    </source>
</evidence>
<dbReference type="CDD" id="cd02586">
    <property type="entry name" value="HAD_PHN"/>
    <property type="match status" value="1"/>
</dbReference>
<protein>
    <recommendedName>
        <fullName evidence="4">Phosphonoacetaldehyde hydrolase</fullName>
        <shortName evidence="4">Phosphonatase</shortName>
        <ecNumber evidence="4">3.11.1.1</ecNumber>
    </recommendedName>
    <alternativeName>
        <fullName evidence="4">Phosphonoacetaldehyde phosphonohydrolase</fullName>
    </alternativeName>
</protein>
<dbReference type="InterPro" id="IPR023198">
    <property type="entry name" value="PGP-like_dom2"/>
</dbReference>
<evidence type="ECO:0000256" key="4">
    <source>
        <dbReference type="HAMAP-Rule" id="MF_01375"/>
    </source>
</evidence>
<comment type="similarity">
    <text evidence="4">Belongs to the HAD-like hydrolase superfamily. PhnX family.</text>
</comment>
<dbReference type="GO" id="GO:0005829">
    <property type="term" value="C:cytosol"/>
    <property type="evidence" value="ECO:0007669"/>
    <property type="project" value="TreeGrafter"/>
</dbReference>